<feature type="compositionally biased region" description="Polar residues" evidence="6">
    <location>
        <begin position="4530"/>
        <end position="4539"/>
    </location>
</feature>
<keyword evidence="3" id="KW-0732">Signal</keyword>
<dbReference type="SUPFAM" id="SSF141072">
    <property type="entry name" value="CalX-like"/>
    <property type="match status" value="2"/>
</dbReference>
<gene>
    <name evidence="9" type="ORF">N5J77_00560</name>
</gene>
<evidence type="ECO:0000256" key="6">
    <source>
        <dbReference type="SAM" id="MobiDB-lite"/>
    </source>
</evidence>
<dbReference type="GO" id="GO:0016020">
    <property type="term" value="C:membrane"/>
    <property type="evidence" value="ECO:0007669"/>
    <property type="project" value="InterPro"/>
</dbReference>
<comment type="subcellular location">
    <subcellularLocation>
        <location evidence="1">Secreted</location>
    </subcellularLocation>
</comment>
<dbReference type="InterPro" id="IPR002126">
    <property type="entry name" value="Cadherin-like_dom"/>
</dbReference>
<dbReference type="InterPro" id="IPR003644">
    <property type="entry name" value="Calx_beta"/>
</dbReference>
<dbReference type="Proteomes" id="UP001162318">
    <property type="component" value="Unassembled WGS sequence"/>
</dbReference>
<dbReference type="InterPro" id="IPR001343">
    <property type="entry name" value="Hemolysn_Ca-bd"/>
</dbReference>
<evidence type="ECO:0000256" key="3">
    <source>
        <dbReference type="ARBA" id="ARBA00022729"/>
    </source>
</evidence>
<dbReference type="PROSITE" id="PS00330">
    <property type="entry name" value="HEMOLYSIN_CALCIUM"/>
    <property type="match status" value="14"/>
</dbReference>
<dbReference type="GO" id="GO:0005509">
    <property type="term" value="F:calcium ion binding"/>
    <property type="evidence" value="ECO:0007669"/>
    <property type="project" value="InterPro"/>
</dbReference>
<dbReference type="GO" id="GO:0005576">
    <property type="term" value="C:extracellular region"/>
    <property type="evidence" value="ECO:0007669"/>
    <property type="project" value="UniProtKB-SubCell"/>
</dbReference>
<dbReference type="Pfam" id="PF17963">
    <property type="entry name" value="Big_9"/>
    <property type="match status" value="1"/>
</dbReference>
<name>A0AA43B821_SPHYA</name>
<dbReference type="Gene3D" id="2.150.10.10">
    <property type="entry name" value="Serralysin-like metalloprotease, C-terminal"/>
    <property type="match status" value="13"/>
</dbReference>
<dbReference type="InterPro" id="IPR038081">
    <property type="entry name" value="CalX-like_sf"/>
</dbReference>
<keyword evidence="7" id="KW-0472">Membrane</keyword>
<keyword evidence="7" id="KW-1133">Transmembrane helix</keyword>
<sequence length="5024" mass="515870">MSDNPPPTFARDYLTSAQVAALGYIAPAVNMSLNDTGPVLALKIKTNPGASGIFTESELTNFTNNYRFVGSTSRGPGVAGGDAVAFQNIQTGTIIVGVAGVNDHSFAYQELPQTDIQTALTGGNGAMYADIQTFVFGLMNQYSTARFDLNGHSAGGQMVQLLRADASLQGLSSRIVTSNTFGSFGIGFSHLFPNGNVTGFSDIITELDRIEDSAGFVHFRNDSDGVPLYSDSSGYRLAGPAAKYLDDGIDYRDNFGFVTAHGMDIYIRSLRAGINNQAAIISDPTARPDAIAAIAQHLAVTEDEAEEIVVEAKRQPDGSLIVGTRANRRPASLTTYRDPETGAFVPEGIDVTIIRGKPYYTDRDGQETRFIIKKDAEGNSYIDAAISGNDDMNVIRRFLPDGRLIATDFNGRTFVGLDFANAGGIIGSQLGYRLANGDVLTGIVASAALKTLGDNLGDSLDRAIGGKSIGDALEGGFEAFGQEFVANLKSAGLGAISSFLTAELVNAIGLDGFAGELANSSAGYAVGQIIGNIAGGEAIFEGLEFADLGNAVGGFLGSYLASNIVSFDTLGGQLGSAVGAALGGIAVASLVVGTGASATLAGVQLGALAGPVGAAIGAFVGFIAGGLIGSLFGGTPRSGADSAWDSEQQKFVVANVWSRKAGSKDAARSVAFAVSDTFNAVLSATGGTLLNPEAVQSGNYGMRKSAFVYRPSSTRDSDAITQKFSGKDAATRLIGYGVYQGLTDPDFQIAGGDIYVKRALYNSLEIGGPDPQNFDSSVLLGNITSAQQYESYLGNSSVINVLVAAEPDSAFAIETLITLARAQELGLTRRAASDWFGGFDFLIKEAESTAADVDFGFDYDPASGQVSRQIGVGDYVLGDAIDIAGQTTIEADSANNTIDLRNGDLADQRGFTVNRHFNNDIAAGGTDFTVKTATLTFAATTLRSTVQVNVTVDALAEASENFLASLSNAPGMQIMGGAATATIIDGTAASPTLMVGNSYAWEGDGYAVFRLSLSKAATSAVTVNLALVADKATGGGVDFGSTGAANIQVSTNGTTWTNATSATFAVGATQLFVRTAVVADNVANPDYVAPVVVNGQVVTPGNGKPQFLNVEGNEKFSLQATVSAGASALANGTQPVTGTGTIVDGAGTEPLVWIDSVTVDESSGKAIFTVSRSRTMAASTTVGFATSDRRVLDIPIAATVDGGAGNDTIYASNLGDNIFGGTGDDIIYGGRLDDWLLGGDGNDTLNAGSTAAGSLGGDGNYLNGGAGNDTLTGREGSDWLEGGEGTDTLLGGAGDDILVGGAGNGDSLKGGTGSDQYVVRRGDGADIIDEASTESALTNTSADGMAQRLTAIENWKTTPGQAGALRPDWVGASAGVASGTVEGGEDAIVFGAGIDIGDVRLKRSGTATAPGNDLLITLMQTVGTVENATSTVITVKDWFSNPYKRVEWLKFADGNEIRIGDTTSFIAGGSGNDVLIGTQGNDFIAGDAGDDKIFLLAGNDVGNGGTGNDMILGDAGKDLLIGGLGNDQLLGGAGIDAITGDAGADDIYGGADNDIVSGGTGDGDVVVGGAGNDTFKFARGDGRDMVFDDFANYWQTVWIAGEWNSAFSYNATTGIVTGPGGAVLRKNVGTADEPDFQWVGRYDFDSATSTLKVFAPPADAVITANSGTDTIEFAPGINLQDVILQRPAGSNDLVLVVSKESDEVSDSSLVADSVTIKDWFLAPGSIEKLAFYQTGLLDIDPVKMVLKAGTDAADGTASAPLAGTAIADWITGAAGDDVIAGGGGNDILAGNSGFDTLKGEAGDDVLYGGTGDDALDGGAGKDILVGGAGLDAASYASTSAAVRVQLSASHTNTGDAAGDEYYSIENVIGGGGADIIGGDSGQNELTGGKGNDELAGNAGDDTYVWNAGDGADTIIEGGFVIEEAVTAAATLGAGFSIKSWAATGAVEAASGNRYWRLQIQAADGTVVYDNATYLYAPGTTPAAPAPSAYAQAGWLGGFARTNLQQVTRQRFDASVNGGDDELEFGPNISLNDLSFAWSGNDLIISVGGLATSQVTIKGQKLANSAVETLKFADGMSVSLASILLATSDATLAGTAADNLLVGRFGAFNDSLNGGAGDDVLAGYAGDDTLLGGDGDDTLEGGLGADTLNGGANSSSAASTDAGDTARYVRSAAAVTIDLKLAGAQTSVDGSDALGDTLIGIENVVGSAYNDAITGDAADNKLFGLAGTDTLYGGAGDDVLSGDDGNDNLYGEDGADSISGGLGADKLYGGAQNDVLDGGDGDDQLFGQTEDDTLSGGLGNDALNGGAGNDILVGGDGNDSFVGDAGDDTLEGGRGNDTLNGGAGNDTYAFDRYAGTDTLTDTSGINTITFDESVAYNELWLTRVGNDMRIAVIGSDANITVVGFFLTSGQSKVRAIQTTTHVIFLDHPDSLSLVTAMTATTTTPAITPTALPTDIAGKLATYWHAGSKAAPTGPAAPRTVTLAEDASIAINGSYGVVDHDQNLTSYALDPAKGPSKGVITSFNAATGALTYTPFADANGEDTFVVIATDADGQSVALPVNVTITAVNDAPRAIAVVNGTALQIAESAPGSTTANNSLIGAFTSVDVEGDPVAYTLTDNAGGRFVIASNGELRVLNATLLNREAAASHSIRVRATDSKGAYTETAFTVTVTNVNEAPNAPVLSTSTGIVSEYVAGTNTSNVSGLVARFTTSDPDGAPNPSIVFVADGTGNPGNRFKISGTDVQFAVEPDFEALVGAGFTVTDSDGDGLGEVTLTGKVYASDGALSSAAVTFTVRLEDVNQRQTAIALAGPAASIAERDRVATGVARPAVVLGTLSATDPDLASQLAGQQTYAVYENSATTVSTRFAVNASNQLVLLADKSLDYETDGASIILKVRATDKSSAPLTFDQTFTFAITNVDDIVDGTANADTRTGQQNRDILRGLAGNDTLSGLAGNDQLEGGDGNDTLYGGDGNDTLLGDTGDDRLYGEVGDDSLTGGDGNDMLDGGLGNDTLAGGLGNEGVRASGTDAWRGFTSVGLAGGAGADIINGGDGDDYLEGGDGADQLTGGAGFDGVTYAASTTAVSINLAAGTGTGGQAQGDLLSGIELVEGSNQADTLVGSTGSDVLRGGAGNDSIKGGAGNDYLIGGDGNDTLDAEAGDDYLDGGAGDDVLIGGADNDTYFIGRNQGNDRIKNFDASGDNFDHLALDSSVTYTDIWFDRVDDQGQPSGTGNHLRLTLLGQAGAEGTVTVENWFTLPDRTLPANYFKIDLISDGTDRATVPVNVDALVTLMAGIPALNRPTTQDQMDTLRAANIAFANGMEDYWGRLSPPKISDTVSLSATEALDNGTTTISFATRAWYEDLQGLGIAIPASSIDLTLTALGGYNLASYVTGVNYGTPDAAGNRTVTLTLAPNASTHLLPGGTLPLQLQAKIRGTTRTVNDLGGIALSIAPTADNGSFSTLASAGGTAGANIAISVAAVTPDTDGSESVDVLVKGLPSGYSLVNAAGTAVGIWESASGWWRLTSAQLSGLRMAVPAGRFENAALSFAVQTKDGTSTRTSAWSNLAVVVNGKPTNITLSGSIAENAANGTFVGALTGIDPDTAEGMAAPTSFQLINNAGGRYVLDTANTSRLLVANGGANLDYEAAGRDAANTITVRVFDAAGQYYDKQIVVPLTNVNETPNAPGGGATVWSFFDETGLGSNPAVAGKTVATLALSDPDGTTPTLRFATDGNPGNWFTIVGNQIRFAAGVSYDYESLRAAGYGINDWSGDGRLEAHIANVSVEAVDSGGAVSAPTLVQVFISDVNERPNNLVLEASNVFSETVGGDSPHAGNLIARFTMADPDGVAPQLYIVGGNENGWFQTFSNNHIAFSPGVNFTSDWLRAYMGQFGTSANMNFDTDGDGIKEARVATLTLVARDASGAESSPFSYSVYIEDKNEQNALTGRTLNVINENTAVGTVFDTVNASDPDSGATAFSQQRYWFWDGTNYSASTWDGRYAIDNVTGAVRVNAALDFDTAGETGRNYVIRARDNQNNAGFRETEANYWIQMGDINEPHALVSASGATDEASGLPPFHEQFNLRNLMLRDPEQRNMQWSFADGSTQSGIWEITSDGSLVFKTGSADYEALTTRYETVTEWVDYGWGPEPIETTVAVRDTSLATQVLQIRAVDPTNGNYNFTANFTATIRDAPEQPVFQSSYKTYNGSDGPVIFIDNTTYRVSAQRNGGSIIQVIAADPEGSPLTYSITEWNPRRFNTTSGGGSEIDASGAPTISVNSAGNISFYTPGEGGGEWEGGTKINGVRVTESIEVTFKLNITDNTGRTTAVPFSVTFMRRNSSVPPIVLDLDGDGIELVDYATSSISFDMDSDGAADRTGWVAADDGFLALDRNANGAIDDISEISFINDAANALTDLEGLRAFDSNENGLLDAGDARFGEFLVWQDANQNGVSDTGELKSLTEAGIVQINLTMHETGNDLGQTGNIVTATSDYLLADGTSRDLADVILSFDPVADSEDPDAPPEASPPAQTETATSPPADDGLESGQTAASGSQDVPAAVLGGDDVGQPGSDAVQDEPEQPVQPSSIAAPIVLDFDGDGKSLVSLAESLTRFDMNGDGVADKTGWIESDDAFLVLERNGNGVIDDIKEISFLQDKQGAKTDLEGLAAFDTNANGLLDAGDARFVEFKLWFDRNSNGTSDAGELLSLTEAGITSFALQGTATGETTAAGQNITYNRSAYTLDNGTSGTLLDVGLAFKALSALVDPEYKTGEWAGKAKRFRLSGSSDGAHVIPRDAAGPIAASAGLIGPAAIIELDNAKVGMLSAILIDLDGDGLEARKRSKTDARFDMDGDGTLDDTGWAADGDGMLVLDRNGDGVITHASEISFLAEKENAKSAWDGLGVLDANKDGKINATDARFGDLKVWQDGNHDGVSDQGELHSLGDLGIKEISLASTNVGETAKIGRNLPLTTAIYTKDNGVTATIGNVALAFDPSSTHTEATQAAARLAQAMSTFGANQGDGALTGKLVDQFHSYDMLTASAA</sequence>
<keyword evidence="4" id="KW-0677">Repeat</keyword>
<dbReference type="PANTHER" id="PTHR38340:SF1">
    <property type="entry name" value="S-LAYER PROTEIN"/>
    <property type="match status" value="1"/>
</dbReference>
<evidence type="ECO:0000256" key="4">
    <source>
        <dbReference type="ARBA" id="ARBA00022737"/>
    </source>
</evidence>
<dbReference type="InterPro" id="IPR015919">
    <property type="entry name" value="Cadherin-like_sf"/>
</dbReference>
<dbReference type="PANTHER" id="PTHR38340">
    <property type="entry name" value="S-LAYER PROTEIN"/>
    <property type="match status" value="1"/>
</dbReference>
<reference evidence="9" key="1">
    <citation type="submission" date="2022-09" db="EMBL/GenBank/DDBJ databases">
        <title>Intensive care unit water sources are persistently colonized with multi-drug resistant bacteria and are the site of extensive horizontal gene transfer of antibiotic resistance genes.</title>
        <authorList>
            <person name="Diorio-Toth L."/>
        </authorList>
    </citation>
    <scope>NUCLEOTIDE SEQUENCE</scope>
    <source>
        <strain evidence="9">GD03659</strain>
    </source>
</reference>
<feature type="domain" description="Cadherin" evidence="8">
    <location>
        <begin position="3568"/>
        <end position="3680"/>
    </location>
</feature>
<feature type="region of interest" description="Disordered" evidence="6">
    <location>
        <begin position="4498"/>
        <end position="4568"/>
    </location>
</feature>
<comment type="caution">
    <text evidence="9">The sequence shown here is derived from an EMBL/GenBank/DDBJ whole genome shotgun (WGS) entry which is preliminary data.</text>
</comment>
<feature type="domain" description="Cadherin" evidence="8">
    <location>
        <begin position="2810"/>
        <end position="2917"/>
    </location>
</feature>
<feature type="region of interest" description="Disordered" evidence="6">
    <location>
        <begin position="2277"/>
        <end position="2299"/>
    </location>
</feature>
<feature type="transmembrane region" description="Helical" evidence="7">
    <location>
        <begin position="605"/>
        <end position="632"/>
    </location>
</feature>
<evidence type="ECO:0000256" key="7">
    <source>
        <dbReference type="SAM" id="Phobius"/>
    </source>
</evidence>
<evidence type="ECO:0000256" key="2">
    <source>
        <dbReference type="ARBA" id="ARBA00022525"/>
    </source>
</evidence>
<feature type="domain" description="Cadherin" evidence="8">
    <location>
        <begin position="3701"/>
        <end position="3804"/>
    </location>
</feature>
<dbReference type="PRINTS" id="PR00313">
    <property type="entry name" value="CABNDNGRPT"/>
</dbReference>
<evidence type="ECO:0000313" key="10">
    <source>
        <dbReference type="Proteomes" id="UP001162318"/>
    </source>
</evidence>
<feature type="region of interest" description="Disordered" evidence="6">
    <location>
        <begin position="2948"/>
        <end position="3003"/>
    </location>
</feature>
<dbReference type="GO" id="GO:0007156">
    <property type="term" value="P:homophilic cell adhesion via plasma membrane adhesion molecules"/>
    <property type="evidence" value="ECO:0007669"/>
    <property type="project" value="InterPro"/>
</dbReference>
<dbReference type="Gene3D" id="2.60.40.2030">
    <property type="match status" value="1"/>
</dbReference>
<organism evidence="9 10">
    <name type="scientific">Sphingobium yanoikuyae</name>
    <name type="common">Sphingomonas yanoikuyae</name>
    <dbReference type="NCBI Taxonomy" id="13690"/>
    <lineage>
        <taxon>Bacteria</taxon>
        <taxon>Pseudomonadati</taxon>
        <taxon>Pseudomonadota</taxon>
        <taxon>Alphaproteobacteria</taxon>
        <taxon>Sphingomonadales</taxon>
        <taxon>Sphingomonadaceae</taxon>
        <taxon>Sphingobium</taxon>
    </lineage>
</organism>
<feature type="domain" description="Cadherin" evidence="8">
    <location>
        <begin position="2581"/>
        <end position="2680"/>
    </location>
</feature>
<dbReference type="SMART" id="SM00112">
    <property type="entry name" value="CA"/>
    <property type="match status" value="4"/>
</dbReference>
<evidence type="ECO:0000313" key="9">
    <source>
        <dbReference type="EMBL" id="MDH2129598.1"/>
    </source>
</evidence>
<proteinExistence type="predicted"/>
<dbReference type="SUPFAM" id="SSF51120">
    <property type="entry name" value="beta-Roll"/>
    <property type="match status" value="10"/>
</dbReference>
<feature type="transmembrane region" description="Helical" evidence="7">
    <location>
        <begin position="574"/>
        <end position="593"/>
    </location>
</feature>
<dbReference type="InterPro" id="IPR029058">
    <property type="entry name" value="AB_hydrolase_fold"/>
</dbReference>
<protein>
    <recommendedName>
        <fullName evidence="8">Cadherin domain-containing protein</fullName>
    </recommendedName>
</protein>
<dbReference type="EMBL" id="JAOCKX010000001">
    <property type="protein sequence ID" value="MDH2129598.1"/>
    <property type="molecule type" value="Genomic_DNA"/>
</dbReference>
<dbReference type="RefSeq" id="WP_082733579.1">
    <property type="nucleotide sequence ID" value="NZ_JAOCKX010000001.1"/>
</dbReference>
<keyword evidence="2" id="KW-0964">Secreted</keyword>
<dbReference type="SUPFAM" id="SSF53474">
    <property type="entry name" value="alpha/beta-Hydrolases"/>
    <property type="match status" value="1"/>
</dbReference>
<feature type="domain" description="Cadherin" evidence="8">
    <location>
        <begin position="3943"/>
        <end position="4066"/>
    </location>
</feature>
<dbReference type="CDD" id="cd11304">
    <property type="entry name" value="Cadherin_repeat"/>
    <property type="match status" value="3"/>
</dbReference>
<evidence type="ECO:0000256" key="5">
    <source>
        <dbReference type="ARBA" id="ARBA00022837"/>
    </source>
</evidence>
<dbReference type="InterPro" id="IPR018511">
    <property type="entry name" value="Hemolysin-typ_Ca-bd_CS"/>
</dbReference>
<dbReference type="SUPFAM" id="SSF49313">
    <property type="entry name" value="Cadherin-like"/>
    <property type="match status" value="4"/>
</dbReference>
<dbReference type="InterPro" id="IPR011049">
    <property type="entry name" value="Serralysin-like_metalloprot_C"/>
</dbReference>
<keyword evidence="7" id="KW-0812">Transmembrane</keyword>
<keyword evidence="5" id="KW-0106">Calcium</keyword>
<accession>A0AA43B821</accession>
<feature type="compositionally biased region" description="Low complexity" evidence="6">
    <location>
        <begin position="2961"/>
        <end position="2976"/>
    </location>
</feature>
<dbReference type="Pfam" id="PF00353">
    <property type="entry name" value="HemolysinCabind"/>
    <property type="match status" value="19"/>
</dbReference>
<dbReference type="Pfam" id="PF03160">
    <property type="entry name" value="Calx-beta"/>
    <property type="match status" value="1"/>
</dbReference>
<dbReference type="PROSITE" id="PS50268">
    <property type="entry name" value="CADHERIN_2"/>
    <property type="match status" value="5"/>
</dbReference>
<dbReference type="GO" id="GO:0007154">
    <property type="term" value="P:cell communication"/>
    <property type="evidence" value="ECO:0007669"/>
    <property type="project" value="InterPro"/>
</dbReference>
<evidence type="ECO:0000259" key="8">
    <source>
        <dbReference type="PROSITE" id="PS50268"/>
    </source>
</evidence>
<evidence type="ECO:0000256" key="1">
    <source>
        <dbReference type="ARBA" id="ARBA00004613"/>
    </source>
</evidence>
<dbReference type="Gene3D" id="2.60.40.60">
    <property type="entry name" value="Cadherins"/>
    <property type="match status" value="2"/>
</dbReference>
<dbReference type="InterPro" id="IPR050557">
    <property type="entry name" value="RTX_toxin/Mannuronan_C5-epim"/>
</dbReference>
<feature type="compositionally biased region" description="Acidic residues" evidence="6">
    <location>
        <begin position="2277"/>
        <end position="2292"/>
    </location>
</feature>